<dbReference type="RefSeq" id="WP_084060950.1">
    <property type="nucleotide sequence ID" value="NZ_FWXO01000002.1"/>
</dbReference>
<dbReference type="PANTHER" id="PTHR30041:SF4">
    <property type="entry name" value="ARSENATE REDUCTASE"/>
    <property type="match status" value="1"/>
</dbReference>
<evidence type="ECO:0000256" key="1">
    <source>
        <dbReference type="ARBA" id="ARBA00007198"/>
    </source>
</evidence>
<dbReference type="InterPro" id="IPR006659">
    <property type="entry name" value="Arsenate_reductase"/>
</dbReference>
<dbReference type="PROSITE" id="PS51353">
    <property type="entry name" value="ARSC"/>
    <property type="match status" value="1"/>
</dbReference>
<reference evidence="4 5" key="1">
    <citation type="submission" date="2017-04" db="EMBL/GenBank/DDBJ databases">
        <authorList>
            <person name="Afonso C.L."/>
            <person name="Miller P.J."/>
            <person name="Scott M.A."/>
            <person name="Spackman E."/>
            <person name="Goraichik I."/>
            <person name="Dimitrov K.M."/>
            <person name="Suarez D.L."/>
            <person name="Swayne D.E."/>
        </authorList>
    </citation>
    <scope>NUCLEOTIDE SEQUENCE [LARGE SCALE GENOMIC DNA]</scope>
    <source>
        <strain evidence="4 5">DSM 21164</strain>
    </source>
</reference>
<dbReference type="OrthoDB" id="9808142at2"/>
<evidence type="ECO:0000256" key="2">
    <source>
        <dbReference type="ARBA" id="ARBA00023002"/>
    </source>
</evidence>
<gene>
    <name evidence="4" type="ORF">SAMN05660703_1589</name>
</gene>
<protein>
    <submittedName>
        <fullName evidence="4">Arsenate reductase</fullName>
    </submittedName>
</protein>
<dbReference type="Proteomes" id="UP000192360">
    <property type="component" value="Unassembled WGS sequence"/>
</dbReference>
<dbReference type="CDD" id="cd03034">
    <property type="entry name" value="ArsC_ArsC"/>
    <property type="match status" value="1"/>
</dbReference>
<dbReference type="InterPro" id="IPR006660">
    <property type="entry name" value="Arsenate_reductase-like"/>
</dbReference>
<dbReference type="AlphaFoldDB" id="A0A1W1ZX39"/>
<dbReference type="PANTHER" id="PTHR30041">
    <property type="entry name" value="ARSENATE REDUCTASE"/>
    <property type="match status" value="1"/>
</dbReference>
<keyword evidence="5" id="KW-1185">Reference proteome</keyword>
<dbReference type="Gene3D" id="3.40.30.10">
    <property type="entry name" value="Glutaredoxin"/>
    <property type="match status" value="1"/>
</dbReference>
<sequence>MIKIYHNPRCGKSREGLQILEESGKDFEVVKYLEKIPTKSELKAILGLLEIPAIDLVRKNEAIWKDNFKGKTLSEEQVIDALLAHPKLIERPIVIANNKAVIGRPTSSIHSIIS</sequence>
<dbReference type="NCBIfam" id="TIGR00014">
    <property type="entry name" value="arsC"/>
    <property type="match status" value="1"/>
</dbReference>
<dbReference type="SUPFAM" id="SSF52833">
    <property type="entry name" value="Thioredoxin-like"/>
    <property type="match status" value="1"/>
</dbReference>
<evidence type="ECO:0000313" key="5">
    <source>
        <dbReference type="Proteomes" id="UP000192360"/>
    </source>
</evidence>
<dbReference type="GO" id="GO:0008794">
    <property type="term" value="F:arsenate reductase (glutaredoxin) activity"/>
    <property type="evidence" value="ECO:0007669"/>
    <property type="project" value="InterPro"/>
</dbReference>
<keyword evidence="2" id="KW-0560">Oxidoreductase</keyword>
<dbReference type="EMBL" id="FWXO01000002">
    <property type="protein sequence ID" value="SMC52638.1"/>
    <property type="molecule type" value="Genomic_DNA"/>
</dbReference>
<evidence type="ECO:0000256" key="3">
    <source>
        <dbReference type="PROSITE-ProRule" id="PRU01282"/>
    </source>
</evidence>
<organism evidence="4 5">
    <name type="scientific">Cellulophaga tyrosinoxydans</name>
    <dbReference type="NCBI Taxonomy" id="504486"/>
    <lineage>
        <taxon>Bacteria</taxon>
        <taxon>Pseudomonadati</taxon>
        <taxon>Bacteroidota</taxon>
        <taxon>Flavobacteriia</taxon>
        <taxon>Flavobacteriales</taxon>
        <taxon>Flavobacteriaceae</taxon>
        <taxon>Cellulophaga</taxon>
    </lineage>
</organism>
<name>A0A1W1ZX39_9FLAO</name>
<accession>A0A1W1ZX39</accession>
<evidence type="ECO:0000313" key="4">
    <source>
        <dbReference type="EMBL" id="SMC52638.1"/>
    </source>
</evidence>
<proteinExistence type="inferred from homology"/>
<dbReference type="Pfam" id="PF03960">
    <property type="entry name" value="ArsC"/>
    <property type="match status" value="1"/>
</dbReference>
<dbReference type="InterPro" id="IPR036249">
    <property type="entry name" value="Thioredoxin-like_sf"/>
</dbReference>
<comment type="similarity">
    <text evidence="1 3">Belongs to the ArsC family.</text>
</comment>
<dbReference type="STRING" id="504486.SAMN05660703_1589"/>